<keyword evidence="2" id="KW-1185">Reference proteome</keyword>
<name>A0A0Q0UCF5_9CORY</name>
<dbReference type="AlphaFoldDB" id="A0A0Q0UCF5"/>
<dbReference type="STRING" id="1544416.Cocul_00877"/>
<evidence type="ECO:0008006" key="3">
    <source>
        <dbReference type="Google" id="ProtNLM"/>
    </source>
</evidence>
<gene>
    <name evidence="1" type="ORF">Cocul_00877</name>
</gene>
<proteinExistence type="predicted"/>
<accession>A0A0Q0UCF5</accession>
<evidence type="ECO:0000313" key="2">
    <source>
        <dbReference type="Proteomes" id="UP000050517"/>
    </source>
</evidence>
<reference evidence="1 2" key="1">
    <citation type="submission" date="2015-10" db="EMBL/GenBank/DDBJ databases">
        <title>Corynebacteirum lowii and Corynebacterium oculi species nova, derived from human clinical disease and and emended description of Corynebacterium mastiditis.</title>
        <authorList>
            <person name="Bernard K."/>
            <person name="Pacheco A.L."/>
            <person name="Mcdougall C."/>
            <person name="Burtx T."/>
            <person name="Weibe D."/>
            <person name="Tyler S."/>
            <person name="Olson A.B."/>
            <person name="Cnockaert M."/>
            <person name="Eguchi H."/>
            <person name="Kuwahara T."/>
            <person name="Nakayama-Imaohji H."/>
            <person name="Boudewijins M."/>
            <person name="Van Hoecke F."/>
            <person name="Bernier A.-M."/>
            <person name="Vandamme P."/>
        </authorList>
    </citation>
    <scope>NUCLEOTIDE SEQUENCE [LARGE SCALE GENOMIC DNA]</scope>
    <source>
        <strain evidence="1 2">NML 130210</strain>
    </source>
</reference>
<protein>
    <recommendedName>
        <fullName evidence="3">SnoaL-like domain-containing protein</fullName>
    </recommendedName>
</protein>
<organism evidence="1 2">
    <name type="scientific">Corynebacterium oculi</name>
    <dbReference type="NCBI Taxonomy" id="1544416"/>
    <lineage>
        <taxon>Bacteria</taxon>
        <taxon>Bacillati</taxon>
        <taxon>Actinomycetota</taxon>
        <taxon>Actinomycetes</taxon>
        <taxon>Mycobacteriales</taxon>
        <taxon>Corynebacteriaceae</taxon>
        <taxon>Corynebacterium</taxon>
    </lineage>
</organism>
<comment type="caution">
    <text evidence="1">The sequence shown here is derived from an EMBL/GenBank/DDBJ whole genome shotgun (WGS) entry which is preliminary data.</text>
</comment>
<dbReference type="InterPro" id="IPR032710">
    <property type="entry name" value="NTF2-like_dom_sf"/>
</dbReference>
<dbReference type="SUPFAM" id="SSF54427">
    <property type="entry name" value="NTF2-like"/>
    <property type="match status" value="1"/>
</dbReference>
<evidence type="ECO:0000313" key="1">
    <source>
        <dbReference type="EMBL" id="KQB84081.1"/>
    </source>
</evidence>
<dbReference type="PATRIC" id="fig|1544416.3.peg.876"/>
<dbReference type="EMBL" id="LKST01000002">
    <property type="protein sequence ID" value="KQB84081.1"/>
    <property type="molecule type" value="Genomic_DNA"/>
</dbReference>
<sequence>MSSAVAASSSVEETASVAVCDQVDARADDPQGVVVAFQQAYYSGDVAGLEALLADDSALRATNWEEVLRAVPQAQVCTTTTVMSDEAVAADVVVTDEVGRNVYLQEYHLEESKGGFKIMEISDRSKK</sequence>
<dbReference type="Proteomes" id="UP000050517">
    <property type="component" value="Unassembled WGS sequence"/>
</dbReference>